<evidence type="ECO:0000313" key="5">
    <source>
        <dbReference type="Proteomes" id="UP000373449"/>
    </source>
</evidence>
<dbReference type="AlphaFoldDB" id="A0A485A2Q1"/>
<evidence type="ECO:0000259" key="3">
    <source>
        <dbReference type="Pfam" id="PF00496"/>
    </source>
</evidence>
<gene>
    <name evidence="4" type="primary">appA_4</name>
    <name evidence="4" type="ORF">NCTC12282_05480</name>
</gene>
<feature type="domain" description="Solute-binding protein family 5" evidence="3">
    <location>
        <begin position="117"/>
        <end position="518"/>
    </location>
</feature>
<evidence type="ECO:0000313" key="4">
    <source>
        <dbReference type="EMBL" id="VFS51829.1"/>
    </source>
</evidence>
<dbReference type="Gene3D" id="3.40.190.10">
    <property type="entry name" value="Periplasmic binding protein-like II"/>
    <property type="match status" value="1"/>
</dbReference>
<sequence>MNMLRLSRQKNPRLFPLLFTAFIFSAFSSYSHSETTPPETIKESYSLSLLGEPKYAVNFTHYDYVNPSAPKGGKATIAAIGTYDNFNRYALRGNPLAGSERMNDTLFTASEDEVSSIYPLIAESARYTDSFQWMEVNINPRARFQDGTPITAEDVAFSFEKFMTEGVPQFRSFYKGVKVRAISELTVRIELPEPDRDKMMGIIGGLVIFPKHFWQHHNLGEPLNIPPLGSGPYKISDYKLGQYIVYQRVKDYWAADLPVNRGRYNFDTIRYDYYLDDKISLEAFKAGAYDLRIESSPKSWATQYQGNYFDKGFIVKKDEENKAAQQSSWLVFNIHRPVFSDPRVRKAIGLAFDFEWMNKALFYGANQQPRSFFQNTIYEATGLPSEDELAWLTPLKDKIPGEVFTQEYQPPTTDGTGNNRKNLLLATQLLKDAGWEIKDKVLVNNETGKPMEFELLLLSGGNSLYVLPFQQSLARLGIKLNVREVDSSQFISRLRSRDFDMLPRPYPAMEYPSSDLMFYWNSAYIDSSYNGPGIQDPAVDELTQKISAHQGQTKPLLSLGKALDRVLTSHYLMIPMWYSNHDRFAYWNKFSMPEVRPNSSLGFDTWWYDVNKAEQLPEQRR</sequence>
<feature type="signal peptide" evidence="2">
    <location>
        <begin position="1"/>
        <end position="33"/>
    </location>
</feature>
<evidence type="ECO:0000256" key="2">
    <source>
        <dbReference type="SAM" id="SignalP"/>
    </source>
</evidence>
<dbReference type="GO" id="GO:0043190">
    <property type="term" value="C:ATP-binding cassette (ABC) transporter complex"/>
    <property type="evidence" value="ECO:0007669"/>
    <property type="project" value="InterPro"/>
</dbReference>
<dbReference type="EMBL" id="CAADJA010000002">
    <property type="protein sequence ID" value="VFS51829.1"/>
    <property type="molecule type" value="Genomic_DNA"/>
</dbReference>
<reference evidence="4 5" key="1">
    <citation type="submission" date="2019-03" db="EMBL/GenBank/DDBJ databases">
        <authorList>
            <consortium name="Pathogen Informatics"/>
        </authorList>
    </citation>
    <scope>NUCLEOTIDE SEQUENCE [LARGE SCALE GENOMIC DNA]</scope>
    <source>
        <strain evidence="4 5">NCTC12282</strain>
    </source>
</reference>
<dbReference type="GO" id="GO:0042884">
    <property type="term" value="P:microcin transport"/>
    <property type="evidence" value="ECO:0007669"/>
    <property type="project" value="TreeGrafter"/>
</dbReference>
<dbReference type="Proteomes" id="UP000373449">
    <property type="component" value="Unassembled WGS sequence"/>
</dbReference>
<accession>A0A485A2Q1</accession>
<dbReference type="SUPFAM" id="SSF53850">
    <property type="entry name" value="Periplasmic binding protein-like II"/>
    <property type="match status" value="1"/>
</dbReference>
<dbReference type="PANTHER" id="PTHR30290:SF64">
    <property type="entry name" value="ABC TRANSPORTER PERIPLASMIC BINDING PROTEIN"/>
    <property type="match status" value="1"/>
</dbReference>
<dbReference type="InterPro" id="IPR030678">
    <property type="entry name" value="Peptide/Ni-bd"/>
</dbReference>
<dbReference type="GO" id="GO:1904680">
    <property type="term" value="F:peptide transmembrane transporter activity"/>
    <property type="evidence" value="ECO:0007669"/>
    <property type="project" value="TreeGrafter"/>
</dbReference>
<evidence type="ECO:0000256" key="1">
    <source>
        <dbReference type="ARBA" id="ARBA00022729"/>
    </source>
</evidence>
<dbReference type="InterPro" id="IPR039424">
    <property type="entry name" value="SBP_5"/>
</dbReference>
<dbReference type="GO" id="GO:0030288">
    <property type="term" value="C:outer membrane-bounded periplasmic space"/>
    <property type="evidence" value="ECO:0007669"/>
    <property type="project" value="TreeGrafter"/>
</dbReference>
<dbReference type="InterPro" id="IPR000914">
    <property type="entry name" value="SBP_5_dom"/>
</dbReference>
<dbReference type="Gene3D" id="3.10.105.10">
    <property type="entry name" value="Dipeptide-binding Protein, Domain 3"/>
    <property type="match status" value="1"/>
</dbReference>
<keyword evidence="1 2" id="KW-0732">Signal</keyword>
<dbReference type="GO" id="GO:0015833">
    <property type="term" value="P:peptide transport"/>
    <property type="evidence" value="ECO:0007669"/>
    <property type="project" value="TreeGrafter"/>
</dbReference>
<organism evidence="4 5">
    <name type="scientific">Budvicia aquatica</name>
    <dbReference type="NCBI Taxonomy" id="82979"/>
    <lineage>
        <taxon>Bacteria</taxon>
        <taxon>Pseudomonadati</taxon>
        <taxon>Pseudomonadota</taxon>
        <taxon>Gammaproteobacteria</taxon>
        <taxon>Enterobacterales</taxon>
        <taxon>Budviciaceae</taxon>
        <taxon>Budvicia</taxon>
    </lineage>
</organism>
<proteinExistence type="predicted"/>
<dbReference type="CDD" id="cd08497">
    <property type="entry name" value="MbnE-like"/>
    <property type="match status" value="1"/>
</dbReference>
<name>A0A485A2Q1_9GAMM</name>
<dbReference type="PIRSF" id="PIRSF002741">
    <property type="entry name" value="MppA"/>
    <property type="match status" value="1"/>
</dbReference>
<feature type="chain" id="PRO_5019777215" evidence="2">
    <location>
        <begin position="34"/>
        <end position="621"/>
    </location>
</feature>
<protein>
    <submittedName>
        <fullName evidence="4">Oligopeptide-binding protein AppA</fullName>
    </submittedName>
</protein>
<dbReference type="PANTHER" id="PTHR30290">
    <property type="entry name" value="PERIPLASMIC BINDING COMPONENT OF ABC TRANSPORTER"/>
    <property type="match status" value="1"/>
</dbReference>
<dbReference type="Pfam" id="PF00496">
    <property type="entry name" value="SBP_bac_5"/>
    <property type="match status" value="1"/>
</dbReference>